<sequence>MKKFSLSLNRTLKIPVIQYGNGTPRIFIISGIHGDEDSGPLVLSLLMDKLNHLKISGTITLIPIANTEAIAIKSRLNPIDNKDLNREFGNLGNKTHTTMIAKLIAEIAMTHNLIIDIHTFPNQISPIVGVLLSEGGQEIREVSEKLLNLFQPEIIWNLDSKKTEIGKAGSICSLAITNNLPAFGIELPPNYFLSGKNIQKFLHGFLNIFAEMGIIPIAKRKITKTEIEHFERQMFRSIAEGYFFPEKNIMSNVQKNDLIGFMLALETNEKIKIFSPFKGILLSVSHPRLIKKGEKVFVVGEKVK</sequence>
<keyword evidence="3" id="KW-0378">Hydrolase</keyword>
<dbReference type="GO" id="GO:0016788">
    <property type="term" value="F:hydrolase activity, acting on ester bonds"/>
    <property type="evidence" value="ECO:0007669"/>
    <property type="project" value="InterPro"/>
</dbReference>
<evidence type="ECO:0000313" key="6">
    <source>
        <dbReference type="EMBL" id="PIV52034.1"/>
    </source>
</evidence>
<keyword evidence="4" id="KW-0862">Zinc</keyword>
<comment type="caution">
    <text evidence="6">The sequence shown here is derived from an EMBL/GenBank/DDBJ whole genome shotgun (WGS) entry which is preliminary data.</text>
</comment>
<evidence type="ECO:0000256" key="1">
    <source>
        <dbReference type="ARBA" id="ARBA00001947"/>
    </source>
</evidence>
<dbReference type="PANTHER" id="PTHR37326">
    <property type="entry name" value="BLL3975 PROTEIN"/>
    <property type="match status" value="1"/>
</dbReference>
<evidence type="ECO:0000256" key="3">
    <source>
        <dbReference type="ARBA" id="ARBA00022801"/>
    </source>
</evidence>
<name>A0A2M7DQL5_9BACT</name>
<organism evidence="6 7">
    <name type="scientific">Candidatus Falkowbacteria bacterium CG02_land_8_20_14_3_00_36_14</name>
    <dbReference type="NCBI Taxonomy" id="1974560"/>
    <lineage>
        <taxon>Bacteria</taxon>
        <taxon>Candidatus Falkowiibacteriota</taxon>
    </lineage>
</organism>
<dbReference type="GO" id="GO:0046872">
    <property type="term" value="F:metal ion binding"/>
    <property type="evidence" value="ECO:0007669"/>
    <property type="project" value="UniProtKB-KW"/>
</dbReference>
<dbReference type="EMBL" id="PETS01000015">
    <property type="protein sequence ID" value="PIV52034.1"/>
    <property type="molecule type" value="Genomic_DNA"/>
</dbReference>
<dbReference type="AlphaFoldDB" id="A0A2M7DQL5"/>
<feature type="domain" description="Succinylglutamate desuccinylase/Aspartoacylase catalytic" evidence="5">
    <location>
        <begin position="23"/>
        <end position="209"/>
    </location>
</feature>
<comment type="cofactor">
    <cofactor evidence="1">
        <name>Zn(2+)</name>
        <dbReference type="ChEBI" id="CHEBI:29105"/>
    </cofactor>
</comment>
<keyword evidence="2" id="KW-0479">Metal-binding</keyword>
<proteinExistence type="predicted"/>
<dbReference type="PANTHER" id="PTHR37326:SF1">
    <property type="entry name" value="BLL3975 PROTEIN"/>
    <property type="match status" value="1"/>
</dbReference>
<evidence type="ECO:0000259" key="5">
    <source>
        <dbReference type="Pfam" id="PF24827"/>
    </source>
</evidence>
<dbReference type="InterPro" id="IPR055438">
    <property type="entry name" value="AstE_AspA_cat"/>
</dbReference>
<reference evidence="7" key="1">
    <citation type="submission" date="2017-09" db="EMBL/GenBank/DDBJ databases">
        <title>Depth-based differentiation of microbial function through sediment-hosted aquifers and enrichment of novel symbionts in the deep terrestrial subsurface.</title>
        <authorList>
            <person name="Probst A.J."/>
            <person name="Ladd B."/>
            <person name="Jarett J.K."/>
            <person name="Geller-Mcgrath D.E."/>
            <person name="Sieber C.M.K."/>
            <person name="Emerson J.B."/>
            <person name="Anantharaman K."/>
            <person name="Thomas B.C."/>
            <person name="Malmstrom R."/>
            <person name="Stieglmeier M."/>
            <person name="Klingl A."/>
            <person name="Woyke T."/>
            <person name="Ryan C.M."/>
            <person name="Banfield J.F."/>
        </authorList>
    </citation>
    <scope>NUCLEOTIDE SEQUENCE [LARGE SCALE GENOMIC DNA]</scope>
</reference>
<gene>
    <name evidence="6" type="ORF">COS18_00855</name>
</gene>
<evidence type="ECO:0000256" key="2">
    <source>
        <dbReference type="ARBA" id="ARBA00022723"/>
    </source>
</evidence>
<accession>A0A2M7DQL5</accession>
<protein>
    <recommendedName>
        <fullName evidence="5">Succinylglutamate desuccinylase/Aspartoacylase catalytic domain-containing protein</fullName>
    </recommendedName>
</protein>
<evidence type="ECO:0000313" key="7">
    <source>
        <dbReference type="Proteomes" id="UP000228896"/>
    </source>
</evidence>
<evidence type="ECO:0000256" key="4">
    <source>
        <dbReference type="ARBA" id="ARBA00022833"/>
    </source>
</evidence>
<dbReference type="SUPFAM" id="SSF53187">
    <property type="entry name" value="Zn-dependent exopeptidases"/>
    <property type="match status" value="1"/>
</dbReference>
<dbReference type="Proteomes" id="UP000228896">
    <property type="component" value="Unassembled WGS sequence"/>
</dbReference>
<dbReference type="Gene3D" id="3.40.630.10">
    <property type="entry name" value="Zn peptidases"/>
    <property type="match status" value="1"/>
</dbReference>
<dbReference type="InterPro" id="IPR053138">
    <property type="entry name" value="N-alpha-Ac-DABA_deacetylase"/>
</dbReference>
<dbReference type="Pfam" id="PF24827">
    <property type="entry name" value="AstE_AspA_cat"/>
    <property type="match status" value="1"/>
</dbReference>